<gene>
    <name evidence="1" type="ORF">SCALOS_LOCUS146</name>
</gene>
<accession>A0ACA9JU16</accession>
<reference evidence="1" key="1">
    <citation type="submission" date="2021-06" db="EMBL/GenBank/DDBJ databases">
        <authorList>
            <person name="Kallberg Y."/>
            <person name="Tangrot J."/>
            <person name="Rosling A."/>
        </authorList>
    </citation>
    <scope>NUCLEOTIDE SEQUENCE</scope>
    <source>
        <strain evidence="1">AU212A</strain>
    </source>
</reference>
<keyword evidence="2" id="KW-1185">Reference proteome</keyword>
<evidence type="ECO:0000313" key="1">
    <source>
        <dbReference type="EMBL" id="CAG8435036.1"/>
    </source>
</evidence>
<dbReference type="Proteomes" id="UP000789860">
    <property type="component" value="Unassembled WGS sequence"/>
</dbReference>
<comment type="caution">
    <text evidence="1">The sequence shown here is derived from an EMBL/GenBank/DDBJ whole genome shotgun (WGS) entry which is preliminary data.</text>
</comment>
<evidence type="ECO:0000313" key="2">
    <source>
        <dbReference type="Proteomes" id="UP000789860"/>
    </source>
</evidence>
<organism evidence="1 2">
    <name type="scientific">Scutellospora calospora</name>
    <dbReference type="NCBI Taxonomy" id="85575"/>
    <lineage>
        <taxon>Eukaryota</taxon>
        <taxon>Fungi</taxon>
        <taxon>Fungi incertae sedis</taxon>
        <taxon>Mucoromycota</taxon>
        <taxon>Glomeromycotina</taxon>
        <taxon>Glomeromycetes</taxon>
        <taxon>Diversisporales</taxon>
        <taxon>Gigasporaceae</taxon>
        <taxon>Scutellospora</taxon>
    </lineage>
</organism>
<sequence>MFHGSLVEPLHKGLVRAHDGHILSLDSSGILQFKWNVTNESSIFEISKDGELLNDKGDRVYWIQDDDENDERGEKKYWFKVEKFGPNELFLKAFDTENNEVGKYLTIKLEGLTLKDQASTLSEFIITKEI</sequence>
<dbReference type="EMBL" id="CAJVPM010000049">
    <property type="protein sequence ID" value="CAG8435036.1"/>
    <property type="molecule type" value="Genomic_DNA"/>
</dbReference>
<proteinExistence type="predicted"/>
<name>A0ACA9JU16_9GLOM</name>
<protein>
    <submittedName>
        <fullName evidence="1">6238_t:CDS:1</fullName>
    </submittedName>
</protein>